<dbReference type="Proteomes" id="UP001479290">
    <property type="component" value="Unassembled WGS sequence"/>
</dbReference>
<organism evidence="1 2">
    <name type="scientific">Culter alburnus</name>
    <name type="common">Topmouth culter</name>
    <dbReference type="NCBI Taxonomy" id="194366"/>
    <lineage>
        <taxon>Eukaryota</taxon>
        <taxon>Metazoa</taxon>
        <taxon>Chordata</taxon>
        <taxon>Craniata</taxon>
        <taxon>Vertebrata</taxon>
        <taxon>Euteleostomi</taxon>
        <taxon>Actinopterygii</taxon>
        <taxon>Neopterygii</taxon>
        <taxon>Teleostei</taxon>
        <taxon>Ostariophysi</taxon>
        <taxon>Cypriniformes</taxon>
        <taxon>Xenocyprididae</taxon>
        <taxon>Xenocypridinae</taxon>
        <taxon>Culter</taxon>
    </lineage>
</organism>
<gene>
    <name evidence="1" type="ORF">ABG768_019765</name>
</gene>
<reference evidence="1 2" key="1">
    <citation type="submission" date="2024-05" db="EMBL/GenBank/DDBJ databases">
        <title>A high-quality chromosomal-level genome assembly of Topmouth culter (Culter alburnus).</title>
        <authorList>
            <person name="Zhao H."/>
        </authorList>
    </citation>
    <scope>NUCLEOTIDE SEQUENCE [LARGE SCALE GENOMIC DNA]</scope>
    <source>
        <strain evidence="1">CATC2023</strain>
        <tissue evidence="1">Muscle</tissue>
    </source>
</reference>
<evidence type="ECO:0000313" key="2">
    <source>
        <dbReference type="Proteomes" id="UP001479290"/>
    </source>
</evidence>
<dbReference type="AlphaFoldDB" id="A0AAW2AXC8"/>
<dbReference type="EMBL" id="JAWDJR010000003">
    <property type="protein sequence ID" value="KAK9977987.1"/>
    <property type="molecule type" value="Genomic_DNA"/>
</dbReference>
<accession>A0AAW2AXC8</accession>
<evidence type="ECO:0000313" key="1">
    <source>
        <dbReference type="EMBL" id="KAK9977987.1"/>
    </source>
</evidence>
<comment type="caution">
    <text evidence="1">The sequence shown here is derived from an EMBL/GenBank/DDBJ whole genome shotgun (WGS) entry which is preliminary data.</text>
</comment>
<proteinExistence type="predicted"/>
<feature type="non-terminal residue" evidence="1">
    <location>
        <position position="1"/>
    </location>
</feature>
<sequence>PAHSNEQSVLTAPALQLCGPVILSRHTQKPGHSVGNAPDHQHLSTDGCPLSACVLLYERCRKLGNFSLHNASVLCQTLRQQPTAPSCLQRVKVTKYEEWLSIVPQKVYQP</sequence>
<name>A0AAW2AXC8_CULAL</name>
<protein>
    <submittedName>
        <fullName evidence="1">Uncharacterized protein</fullName>
    </submittedName>
</protein>
<keyword evidence="2" id="KW-1185">Reference proteome</keyword>